<protein>
    <recommendedName>
        <fullName evidence="3">YbjN domain-containing protein</fullName>
    </recommendedName>
</protein>
<dbReference type="RefSeq" id="WP_251959516.1">
    <property type="nucleotide sequence ID" value="NZ_AP025732.1"/>
</dbReference>
<reference evidence="1" key="1">
    <citation type="submission" date="2022-04" db="EMBL/GenBank/DDBJ databases">
        <title>Complete genome sequence of a cyanobacterium, Nostoc sp. SO-36, isolated in Antarctica.</title>
        <authorList>
            <person name="Kanesaki Y."/>
            <person name="Effendi D."/>
            <person name="Sakamoto T."/>
            <person name="Ohtani S."/>
            <person name="Awai K."/>
        </authorList>
    </citation>
    <scope>NUCLEOTIDE SEQUENCE</scope>
    <source>
        <strain evidence="1">SO-36</strain>
    </source>
</reference>
<keyword evidence="2" id="KW-1185">Reference proteome</keyword>
<evidence type="ECO:0000313" key="1">
    <source>
        <dbReference type="EMBL" id="BDI16352.1"/>
    </source>
</evidence>
<evidence type="ECO:0000313" key="2">
    <source>
        <dbReference type="Proteomes" id="UP001055453"/>
    </source>
</evidence>
<dbReference type="Proteomes" id="UP001055453">
    <property type="component" value="Chromosome"/>
</dbReference>
<gene>
    <name evidence="1" type="ORF">ANSO36C_21540</name>
</gene>
<evidence type="ECO:0008006" key="3">
    <source>
        <dbReference type="Google" id="ProtNLM"/>
    </source>
</evidence>
<dbReference type="CDD" id="cd17033">
    <property type="entry name" value="DR1245-like"/>
    <property type="match status" value="1"/>
</dbReference>
<organism evidence="1 2">
    <name type="scientific">Nostoc cf. commune SO-36</name>
    <dbReference type="NCBI Taxonomy" id="449208"/>
    <lineage>
        <taxon>Bacteria</taxon>
        <taxon>Bacillati</taxon>
        <taxon>Cyanobacteriota</taxon>
        <taxon>Cyanophyceae</taxon>
        <taxon>Nostocales</taxon>
        <taxon>Nostocaceae</taxon>
        <taxon>Nostoc</taxon>
    </lineage>
</organism>
<dbReference type="InterPro" id="IPR019660">
    <property type="entry name" value="Put_sensory_transdc_reg_YbjN"/>
</dbReference>
<sequence>MYAIAITENHQINTDLTLHDSSQTPVTVRAIALTLTKQNNELIECRLTFCVNPQLYQRIDTIALFNLKPDVRNPLSSGKFLSEPDITIETSLKPDFLPLLAEHTINIDETAKYILNLCQEQPDNKILCTESWLGLSVKQQQESDEIGYRTLWSYISLENLSQISTSGEGIAEGIVNFFKDWTEANLSVKTQKSATKMLEGIDKFLIELADINPDNITQKIEANFPSSPTDGSIFEAIINFFTVDDWPFVQLPGQPALQIPFQGENGKWNCYARARSEQNQFVFYSICPVNAPENKRLDVAEFITRANSGMMIGNFELDFTDGEISYKTSIDVEGDRLSFGLIQRLVYANVTMMDEYLPGIMSVIYGNVSPEDAIAQVES</sequence>
<accession>A0ABM7Z067</accession>
<proteinExistence type="predicted"/>
<name>A0ABM7Z067_NOSCO</name>
<dbReference type="Pfam" id="PF10722">
    <property type="entry name" value="YbjN"/>
    <property type="match status" value="1"/>
</dbReference>
<dbReference type="EMBL" id="AP025732">
    <property type="protein sequence ID" value="BDI16352.1"/>
    <property type="molecule type" value="Genomic_DNA"/>
</dbReference>